<evidence type="ECO:0000313" key="4">
    <source>
        <dbReference type="EMBL" id="QEE83913.1"/>
    </source>
</evidence>
<protein>
    <submittedName>
        <fullName evidence="4">E4</fullName>
    </submittedName>
</protein>
<name>A0A5B9GJU5_HPV57</name>
<feature type="compositionally biased region" description="Low complexity" evidence="3">
    <location>
        <begin position="67"/>
        <end position="81"/>
    </location>
</feature>
<accession>A0A5B9GJU5</accession>
<evidence type="ECO:0000256" key="1">
    <source>
        <dbReference type="ARBA" id="ARBA00009551"/>
    </source>
</evidence>
<evidence type="ECO:0000256" key="2">
    <source>
        <dbReference type="ARBA" id="ARBA00022518"/>
    </source>
</evidence>
<dbReference type="EMBL" id="MK463925">
    <property type="protein sequence ID" value="QEE83913.1"/>
    <property type="molecule type" value="Genomic_DNA"/>
</dbReference>
<sequence>MGSPGRGRCRSGGVLFIIHPHLCLAPRPPPRTTTHYPLLDLLRPQSQPQQQSRPHSRTPPRRHRVRQPSASGSSSDSSGNSPTLRGRSQKGGWSVRTKGASVTLTAQTSGGATVTLTLCL</sequence>
<dbReference type="Pfam" id="PF02711">
    <property type="entry name" value="Pap_E4"/>
    <property type="match status" value="1"/>
</dbReference>
<feature type="region of interest" description="Disordered" evidence="3">
    <location>
        <begin position="23"/>
        <end position="101"/>
    </location>
</feature>
<feature type="compositionally biased region" description="Basic residues" evidence="3">
    <location>
        <begin position="54"/>
        <end position="66"/>
    </location>
</feature>
<dbReference type="InterPro" id="IPR003861">
    <property type="entry name" value="Papilloma_E4"/>
</dbReference>
<gene>
    <name evidence="4" type="primary">E4</name>
</gene>
<feature type="compositionally biased region" description="Low complexity" evidence="3">
    <location>
        <begin position="43"/>
        <end position="53"/>
    </location>
</feature>
<proteinExistence type="inferred from homology"/>
<comment type="similarity">
    <text evidence="1">Belongs to the papillomaviridae E4 protein family.</text>
</comment>
<organism evidence="4">
    <name type="scientific">Human papillomavirus 57</name>
    <dbReference type="NCBI Taxonomy" id="333753"/>
    <lineage>
        <taxon>Viruses</taxon>
        <taxon>Monodnaviria</taxon>
        <taxon>Shotokuvirae</taxon>
        <taxon>Cossaviricota</taxon>
        <taxon>Papovaviricetes</taxon>
        <taxon>Zurhausenvirales</taxon>
        <taxon>Papillomaviridae</taxon>
        <taxon>Firstpapillomavirinae</taxon>
        <taxon>Alphapapillomavirus</taxon>
        <taxon>Alphapapillomavirus 4</taxon>
    </lineage>
</organism>
<keyword evidence="2" id="KW-0244">Early protein</keyword>
<organismHost>
    <name type="scientific">Homo sapiens</name>
    <name type="common">Human</name>
    <dbReference type="NCBI Taxonomy" id="9606"/>
</organismHost>
<evidence type="ECO:0000256" key="3">
    <source>
        <dbReference type="SAM" id="MobiDB-lite"/>
    </source>
</evidence>
<reference evidence="4" key="1">
    <citation type="submission" date="2019-01" db="EMBL/GenBank/DDBJ databases">
        <title>Viral metagenomics updated the prevalence of human papillomavirus types in anogenital warts.</title>
        <authorList>
            <person name="Xu H."/>
            <person name="Zhang W."/>
        </authorList>
    </citation>
    <scope>NUCLEOTIDE SEQUENCE</scope>
    <source>
        <strain evidence="4">HPV57c-gw-5711</strain>
    </source>
</reference>